<evidence type="ECO:0000313" key="1">
    <source>
        <dbReference type="EMBL" id="MBY6140958.1"/>
    </source>
</evidence>
<dbReference type="RefSeq" id="WP_222509073.1">
    <property type="nucleotide sequence ID" value="NZ_JAHVJA010000008.1"/>
</dbReference>
<organism evidence="1 2">
    <name type="scientific">Leisingera daeponensis</name>
    <dbReference type="NCBI Taxonomy" id="405746"/>
    <lineage>
        <taxon>Bacteria</taxon>
        <taxon>Pseudomonadati</taxon>
        <taxon>Pseudomonadota</taxon>
        <taxon>Alphaproteobacteria</taxon>
        <taxon>Rhodobacterales</taxon>
        <taxon>Roseobacteraceae</taxon>
        <taxon>Leisingera</taxon>
    </lineage>
</organism>
<comment type="caution">
    <text evidence="1">The sequence shown here is derived from an EMBL/GenBank/DDBJ whole genome shotgun (WGS) entry which is preliminary data.</text>
</comment>
<proteinExistence type="predicted"/>
<accession>A0ABS7NIC7</accession>
<reference evidence="1 2" key="1">
    <citation type="submission" date="2021-06" db="EMBL/GenBank/DDBJ databases">
        <title>50 bacteria genomes isolated from Dapeng, Shenzhen, China.</title>
        <authorList>
            <person name="Zheng W."/>
            <person name="Yu S."/>
            <person name="Huang Y."/>
        </authorList>
    </citation>
    <scope>NUCLEOTIDE SEQUENCE [LARGE SCALE GENOMIC DNA]</scope>
    <source>
        <strain evidence="1 2">DP1N14-2</strain>
    </source>
</reference>
<name>A0ABS7NIC7_9RHOB</name>
<dbReference type="Proteomes" id="UP000766629">
    <property type="component" value="Unassembled WGS sequence"/>
</dbReference>
<protein>
    <submittedName>
        <fullName evidence="1">Uncharacterized protein</fullName>
    </submittedName>
</protein>
<sequence>MHALTGLAKAQPLLGGFLALDEAFVEPLAEVFLALGLLLKPSRTSH</sequence>
<evidence type="ECO:0000313" key="2">
    <source>
        <dbReference type="Proteomes" id="UP000766629"/>
    </source>
</evidence>
<dbReference type="EMBL" id="JAHVJA010000008">
    <property type="protein sequence ID" value="MBY6140958.1"/>
    <property type="molecule type" value="Genomic_DNA"/>
</dbReference>
<keyword evidence="2" id="KW-1185">Reference proteome</keyword>
<gene>
    <name evidence="1" type="ORF">KUV26_16080</name>
</gene>